<dbReference type="PROSITE" id="PS00079">
    <property type="entry name" value="MULTICOPPER_OXIDASE1"/>
    <property type="match status" value="1"/>
</dbReference>
<dbReference type="Gene3D" id="2.60.40.420">
    <property type="entry name" value="Cupredoxins - blue copper proteins"/>
    <property type="match status" value="1"/>
</dbReference>
<gene>
    <name evidence="3" type="ORF">BBK14_18070</name>
</gene>
<feature type="compositionally biased region" description="Low complexity" evidence="2">
    <location>
        <begin position="14"/>
        <end position="52"/>
    </location>
</feature>
<dbReference type="InterPro" id="IPR008972">
    <property type="entry name" value="Cupredoxin"/>
</dbReference>
<accession>A0A1S1Q621</accession>
<dbReference type="OrthoDB" id="7431902at2"/>
<evidence type="ECO:0008006" key="5">
    <source>
        <dbReference type="Google" id="ProtNLM"/>
    </source>
</evidence>
<proteinExistence type="predicted"/>
<reference evidence="4" key="1">
    <citation type="submission" date="2016-07" db="EMBL/GenBank/DDBJ databases">
        <title>Frankia sp. NRRL B-16219 Genome sequencing.</title>
        <authorList>
            <person name="Ghodhbane-Gtari F."/>
            <person name="Swanson E."/>
            <person name="Gueddou A."/>
            <person name="Louati M."/>
            <person name="Nouioui I."/>
            <person name="Hezbri K."/>
            <person name="Abebe-Akele F."/>
            <person name="Simpson S."/>
            <person name="Morris K."/>
            <person name="Thomas K."/>
            <person name="Gtari M."/>
            <person name="Tisa L.S."/>
        </authorList>
    </citation>
    <scope>NUCLEOTIDE SEQUENCE [LARGE SCALE GENOMIC DNA]</scope>
    <source>
        <strain evidence="4">NRRL B-16219</strain>
    </source>
</reference>
<evidence type="ECO:0000256" key="1">
    <source>
        <dbReference type="ARBA" id="ARBA00022723"/>
    </source>
</evidence>
<comment type="caution">
    <text evidence="3">The sequence shown here is derived from an EMBL/GenBank/DDBJ whole genome shotgun (WGS) entry which is preliminary data.</text>
</comment>
<feature type="region of interest" description="Disordered" evidence="2">
    <location>
        <begin position="13"/>
        <end position="52"/>
    </location>
</feature>
<evidence type="ECO:0000256" key="2">
    <source>
        <dbReference type="SAM" id="MobiDB-lite"/>
    </source>
</evidence>
<dbReference type="SUPFAM" id="SSF49503">
    <property type="entry name" value="Cupredoxins"/>
    <property type="match status" value="1"/>
</dbReference>
<name>A0A1S1Q621_9ACTN</name>
<keyword evidence="4" id="KW-1185">Reference proteome</keyword>
<protein>
    <recommendedName>
        <fullName evidence="5">Blue (type 1) copper domain-containing protein</fullName>
    </recommendedName>
</protein>
<sequence>MLLALTAACGGGDDTAAAPAASQPAAATTAPWTGAPSAGATAGAGAPTAPTATGTTVTVTATEFALKLSQDTFTAGTYTFVTTNDGQAIHALETEGPGVSGSETADLGPGQSEGLTVTLSPGTYKLYCPVGNHESRGMSTEITVT</sequence>
<evidence type="ECO:0000313" key="4">
    <source>
        <dbReference type="Proteomes" id="UP000179769"/>
    </source>
</evidence>
<organism evidence="3 4">
    <name type="scientific">Parafrankia soli</name>
    <dbReference type="NCBI Taxonomy" id="2599596"/>
    <lineage>
        <taxon>Bacteria</taxon>
        <taxon>Bacillati</taxon>
        <taxon>Actinomycetota</taxon>
        <taxon>Actinomycetes</taxon>
        <taxon>Frankiales</taxon>
        <taxon>Frankiaceae</taxon>
        <taxon>Parafrankia</taxon>
    </lineage>
</organism>
<dbReference type="Proteomes" id="UP000179769">
    <property type="component" value="Unassembled WGS sequence"/>
</dbReference>
<dbReference type="InterPro" id="IPR033138">
    <property type="entry name" value="Cu_oxidase_CS"/>
</dbReference>
<dbReference type="EMBL" id="MAXA01000212">
    <property type="protein sequence ID" value="OHV28562.1"/>
    <property type="molecule type" value="Genomic_DNA"/>
</dbReference>
<dbReference type="AlphaFoldDB" id="A0A1S1Q621"/>
<dbReference type="GO" id="GO:0046872">
    <property type="term" value="F:metal ion binding"/>
    <property type="evidence" value="ECO:0007669"/>
    <property type="project" value="UniProtKB-KW"/>
</dbReference>
<evidence type="ECO:0000313" key="3">
    <source>
        <dbReference type="EMBL" id="OHV28562.1"/>
    </source>
</evidence>
<keyword evidence="1" id="KW-0479">Metal-binding</keyword>